<organism evidence="2 3">
    <name type="scientific">Trichonephila clavata</name>
    <name type="common">Joro spider</name>
    <name type="synonym">Nephila clavata</name>
    <dbReference type="NCBI Taxonomy" id="2740835"/>
    <lineage>
        <taxon>Eukaryota</taxon>
        <taxon>Metazoa</taxon>
        <taxon>Ecdysozoa</taxon>
        <taxon>Arthropoda</taxon>
        <taxon>Chelicerata</taxon>
        <taxon>Arachnida</taxon>
        <taxon>Araneae</taxon>
        <taxon>Araneomorphae</taxon>
        <taxon>Entelegynae</taxon>
        <taxon>Araneoidea</taxon>
        <taxon>Nephilidae</taxon>
        <taxon>Trichonephila</taxon>
    </lineage>
</organism>
<feature type="region of interest" description="Disordered" evidence="1">
    <location>
        <begin position="67"/>
        <end position="92"/>
    </location>
</feature>
<reference evidence="2" key="1">
    <citation type="submission" date="2020-07" db="EMBL/GenBank/DDBJ databases">
        <title>Multicomponent nature underlies the extraordinary mechanical properties of spider dragline silk.</title>
        <authorList>
            <person name="Kono N."/>
            <person name="Nakamura H."/>
            <person name="Mori M."/>
            <person name="Yoshida Y."/>
            <person name="Ohtoshi R."/>
            <person name="Malay A.D."/>
            <person name="Moran D.A.P."/>
            <person name="Tomita M."/>
            <person name="Numata K."/>
            <person name="Arakawa K."/>
        </authorList>
    </citation>
    <scope>NUCLEOTIDE SEQUENCE</scope>
</reference>
<dbReference type="EMBL" id="BMAO01037968">
    <property type="protein sequence ID" value="GFR21690.1"/>
    <property type="molecule type" value="Genomic_DNA"/>
</dbReference>
<dbReference type="AlphaFoldDB" id="A0A8X6J614"/>
<sequence length="120" mass="14657">MRIEHEHFFQKEHKHQPLTDSQPQREILIKKRKEKKTREREWREKTLQFGERNVALWRLITDHQPFRAKRQNHHGNRDGTKACRRETRMERKTRGHVTSVCVTFLFSSWIGAPEEWNEAT</sequence>
<evidence type="ECO:0000256" key="1">
    <source>
        <dbReference type="SAM" id="MobiDB-lite"/>
    </source>
</evidence>
<comment type="caution">
    <text evidence="2">The sequence shown here is derived from an EMBL/GenBank/DDBJ whole genome shotgun (WGS) entry which is preliminary data.</text>
</comment>
<proteinExistence type="predicted"/>
<gene>
    <name evidence="2" type="ORF">TNCT_74601</name>
</gene>
<feature type="region of interest" description="Disordered" evidence="1">
    <location>
        <begin position="1"/>
        <end position="24"/>
    </location>
</feature>
<dbReference type="Proteomes" id="UP000887116">
    <property type="component" value="Unassembled WGS sequence"/>
</dbReference>
<name>A0A8X6J614_TRICU</name>
<evidence type="ECO:0000313" key="2">
    <source>
        <dbReference type="EMBL" id="GFR21690.1"/>
    </source>
</evidence>
<protein>
    <submittedName>
        <fullName evidence="2">Uncharacterized protein</fullName>
    </submittedName>
</protein>
<feature type="compositionally biased region" description="Basic and acidic residues" evidence="1">
    <location>
        <begin position="75"/>
        <end position="92"/>
    </location>
</feature>
<keyword evidence="3" id="KW-1185">Reference proteome</keyword>
<evidence type="ECO:0000313" key="3">
    <source>
        <dbReference type="Proteomes" id="UP000887116"/>
    </source>
</evidence>
<feature type="compositionally biased region" description="Basic and acidic residues" evidence="1">
    <location>
        <begin position="1"/>
        <end position="17"/>
    </location>
</feature>
<accession>A0A8X6J614</accession>